<accession>A0ABP9HPF5</accession>
<dbReference type="Pfam" id="PF00805">
    <property type="entry name" value="Pentapeptide"/>
    <property type="match status" value="1"/>
</dbReference>
<dbReference type="Proteomes" id="UP001500610">
    <property type="component" value="Unassembled WGS sequence"/>
</dbReference>
<protein>
    <submittedName>
        <fullName evidence="3">Pentapeptide repeat-containing protein</fullName>
    </submittedName>
</protein>
<dbReference type="EMBL" id="BAABIV010000003">
    <property type="protein sequence ID" value="GAA4975238.1"/>
    <property type="molecule type" value="Genomic_DNA"/>
</dbReference>
<evidence type="ECO:0000256" key="2">
    <source>
        <dbReference type="SAM" id="Phobius"/>
    </source>
</evidence>
<evidence type="ECO:0000256" key="1">
    <source>
        <dbReference type="SAM" id="MobiDB-lite"/>
    </source>
</evidence>
<evidence type="ECO:0000313" key="4">
    <source>
        <dbReference type="Proteomes" id="UP001500610"/>
    </source>
</evidence>
<proteinExistence type="predicted"/>
<organism evidence="3 4">
    <name type="scientific">Streptomyces hyderabadensis</name>
    <dbReference type="NCBI Taxonomy" id="598549"/>
    <lineage>
        <taxon>Bacteria</taxon>
        <taxon>Bacillati</taxon>
        <taxon>Actinomycetota</taxon>
        <taxon>Actinomycetes</taxon>
        <taxon>Kitasatosporales</taxon>
        <taxon>Streptomycetaceae</taxon>
        <taxon>Streptomyces</taxon>
    </lineage>
</organism>
<keyword evidence="2" id="KW-0812">Transmembrane</keyword>
<sequence>MWALSRHVAVVAALGVALFLLTACLVWAALGCPALTGPHALAADKRFDLIKISLSVVAGVGGALALVVAYRRQRIAEAAERREDVRLFNERFVTASSQLGHELPMVRLAGIHALASLADDWPEQRQVCIDVLCAYVRMPYVPSDTPWYHDEETEIRLSLTGIIAAHLREGAPTSWQGHDFDFTRAVLRAADFSGARFSGGRVSFSLVRFTGGWVSFDDAHFSGGRVTFGGTDFAGGRVTFARTTFSGSEISFDGAEFNGAQVSFLGARFTGGLVDLSGADPDRLGTPPEFDAWQTPPPSLMPPATVNSNRPA</sequence>
<dbReference type="PROSITE" id="PS51257">
    <property type="entry name" value="PROKAR_LIPOPROTEIN"/>
    <property type="match status" value="1"/>
</dbReference>
<keyword evidence="4" id="KW-1185">Reference proteome</keyword>
<name>A0ABP9HPF5_9ACTN</name>
<reference evidence="4" key="1">
    <citation type="journal article" date="2019" name="Int. J. Syst. Evol. Microbiol.">
        <title>The Global Catalogue of Microorganisms (GCM) 10K type strain sequencing project: providing services to taxonomists for standard genome sequencing and annotation.</title>
        <authorList>
            <consortium name="The Broad Institute Genomics Platform"/>
            <consortium name="The Broad Institute Genome Sequencing Center for Infectious Disease"/>
            <person name="Wu L."/>
            <person name="Ma J."/>
        </authorList>
    </citation>
    <scope>NUCLEOTIDE SEQUENCE [LARGE SCALE GENOMIC DNA]</scope>
    <source>
        <strain evidence="4">JCM 17657</strain>
    </source>
</reference>
<dbReference type="InterPro" id="IPR001646">
    <property type="entry name" value="5peptide_repeat"/>
</dbReference>
<dbReference type="RefSeq" id="WP_226026306.1">
    <property type="nucleotide sequence ID" value="NZ_BAABIV010000003.1"/>
</dbReference>
<keyword evidence="2" id="KW-0472">Membrane</keyword>
<dbReference type="Gene3D" id="2.160.20.80">
    <property type="entry name" value="E3 ubiquitin-protein ligase SopA"/>
    <property type="match status" value="1"/>
</dbReference>
<keyword evidence="2" id="KW-1133">Transmembrane helix</keyword>
<feature type="region of interest" description="Disordered" evidence="1">
    <location>
        <begin position="280"/>
        <end position="312"/>
    </location>
</feature>
<comment type="caution">
    <text evidence="3">The sequence shown here is derived from an EMBL/GenBank/DDBJ whole genome shotgun (WGS) entry which is preliminary data.</text>
</comment>
<evidence type="ECO:0000313" key="3">
    <source>
        <dbReference type="EMBL" id="GAA4975238.1"/>
    </source>
</evidence>
<gene>
    <name evidence="3" type="ORF">GCM10023257_10000</name>
</gene>
<feature type="transmembrane region" description="Helical" evidence="2">
    <location>
        <begin position="52"/>
        <end position="70"/>
    </location>
</feature>